<comment type="caution">
    <text evidence="1">The sequence shown here is derived from an EMBL/GenBank/DDBJ whole genome shotgun (WGS) entry which is preliminary data.</text>
</comment>
<evidence type="ECO:0000313" key="2">
    <source>
        <dbReference type="Proteomes" id="UP000192328"/>
    </source>
</evidence>
<sequence>MSSGLKKLLSFLFIALSITAVFFIAFSNQDLTNAFDAIKQMNIVWLLCIFACWLVYTVCDGMNYWFYLRGQGFKISIGRAVNVALIGFYYCNITPSSAGGQPMQVNSMRKAGIPVGYGTMAVTIRFITNQTMTSVIALVLYFLNRDFVHQQLAGAIWLVRIGWMINFAAVPLVLLAAFKRNWVQRFAEMLINLLDKIHVVRNKEAAISKVTEVLDTYHTALLDLMHSPGQILLQFACSTIGLLALFGTPIFVYYAFGQSGTPWYQVLTISCLLFVSASYTPLPGASGAQEGGFLLYFRDIFKDGTIGLALLIWRFFTFYLYLVVGVFTILLEKLILRREAKKRAAPKA</sequence>
<reference evidence="1" key="1">
    <citation type="submission" date="2017-04" db="EMBL/GenBank/DDBJ databases">
        <authorList>
            <person name="Varghese N."/>
            <person name="Submissions S."/>
        </authorList>
    </citation>
    <scope>NUCLEOTIDE SEQUENCE</scope>
    <source>
        <strain evidence="1">WTE2008</strain>
    </source>
</reference>
<proteinExistence type="predicted"/>
<keyword evidence="2" id="KW-1185">Reference proteome</keyword>
<name>A0AC61PIS3_9FIRM</name>
<dbReference type="Proteomes" id="UP000192328">
    <property type="component" value="Unassembled WGS sequence"/>
</dbReference>
<gene>
    <name evidence="1" type="ORF">SAMN06297397_0715</name>
</gene>
<evidence type="ECO:0000313" key="1">
    <source>
        <dbReference type="EMBL" id="SMC40878.1"/>
    </source>
</evidence>
<accession>A0AC61PIS3</accession>
<dbReference type="EMBL" id="FWXZ01000001">
    <property type="protein sequence ID" value="SMC40878.1"/>
    <property type="molecule type" value="Genomic_DNA"/>
</dbReference>
<protein>
    <submittedName>
        <fullName evidence="1">Uncharacterized protein</fullName>
    </submittedName>
</protein>
<organism evidence="1 2">
    <name type="scientific">Aristaeella lactis</name>
    <dbReference type="NCBI Taxonomy" id="3046383"/>
    <lineage>
        <taxon>Bacteria</taxon>
        <taxon>Bacillati</taxon>
        <taxon>Bacillota</taxon>
        <taxon>Clostridia</taxon>
        <taxon>Eubacteriales</taxon>
        <taxon>Aristaeellaceae</taxon>
        <taxon>Aristaeella</taxon>
    </lineage>
</organism>